<dbReference type="SUPFAM" id="SSF46955">
    <property type="entry name" value="Putative DNA-binding domain"/>
    <property type="match status" value="1"/>
</dbReference>
<proteinExistence type="predicted"/>
<gene>
    <name evidence="2" type="ORF">BEN51_07410</name>
</gene>
<dbReference type="Pfam" id="PF13411">
    <property type="entry name" value="MerR_1"/>
    <property type="match status" value="1"/>
</dbReference>
<evidence type="ECO:0000259" key="1">
    <source>
        <dbReference type="Pfam" id="PF13411"/>
    </source>
</evidence>
<protein>
    <recommendedName>
        <fullName evidence="1">HTH merR-type domain-containing protein</fullName>
    </recommendedName>
</protein>
<accession>A0A343JCQ4</accession>
<evidence type="ECO:0000313" key="2">
    <source>
        <dbReference type="EMBL" id="ASW43312.1"/>
    </source>
</evidence>
<evidence type="ECO:0000313" key="3">
    <source>
        <dbReference type="Proteomes" id="UP000264883"/>
    </source>
</evidence>
<organism evidence="2 3">
    <name type="scientific">Clostridium isatidis</name>
    <dbReference type="NCBI Taxonomy" id="182773"/>
    <lineage>
        <taxon>Bacteria</taxon>
        <taxon>Bacillati</taxon>
        <taxon>Bacillota</taxon>
        <taxon>Clostridia</taxon>
        <taxon>Eubacteriales</taxon>
        <taxon>Clostridiaceae</taxon>
        <taxon>Clostridium</taxon>
    </lineage>
</organism>
<keyword evidence="3" id="KW-1185">Reference proteome</keyword>
<name>A0A343JCQ4_9CLOT</name>
<dbReference type="Proteomes" id="UP000264883">
    <property type="component" value="Chromosome"/>
</dbReference>
<dbReference type="Gene3D" id="1.10.1660.10">
    <property type="match status" value="1"/>
</dbReference>
<dbReference type="RefSeq" id="WP_119865449.1">
    <property type="nucleotide sequence ID" value="NZ_CP016786.1"/>
</dbReference>
<dbReference type="AlphaFoldDB" id="A0A343JCQ4"/>
<sequence>MDNKERNKIQNKKRGEISHYSINQVADLLNENINNIKYYTNIFSDLLKIEIVDKELRYTNSDIDNLELLIRLKNRGMSLKEIHDYYNKLPLSDKEIKYSESNLLSVEELIDSIKKEQEIQLNNFKNQFIDDIQKANSLYLQNIVSIIIEAQNRNLSEFKEKFNKEVKEYIDSKFDNINEINSSLHKELISNTEELISNKINDRNEELKVSLQNDFNNFTQSFLNNNKLLIKEIQNLKRTVEAYTIQQEIELDNANKGLFNKILHLSNSK</sequence>
<dbReference type="CDD" id="cd00592">
    <property type="entry name" value="HTH_MerR-like"/>
    <property type="match status" value="1"/>
</dbReference>
<dbReference type="GO" id="GO:0006355">
    <property type="term" value="P:regulation of DNA-templated transcription"/>
    <property type="evidence" value="ECO:0007669"/>
    <property type="project" value="InterPro"/>
</dbReference>
<dbReference type="KEGG" id="cia:BEN51_07410"/>
<feature type="domain" description="HTH merR-type" evidence="1">
    <location>
        <begin position="20"/>
        <end position="86"/>
    </location>
</feature>
<dbReference type="OrthoDB" id="1907591at2"/>
<reference evidence="2 3" key="1">
    <citation type="submission" date="2016-08" db="EMBL/GenBank/DDBJ databases">
        <title>Complete Genome Sequence Of The Indigo Reducing Clostridium isatidis DSM15098.</title>
        <authorList>
            <person name="Little G.T."/>
            <person name="Minton N.P."/>
        </authorList>
    </citation>
    <scope>NUCLEOTIDE SEQUENCE [LARGE SCALE GENOMIC DNA]</scope>
    <source>
        <strain evidence="2 3">DSM 15098</strain>
    </source>
</reference>
<dbReference type="EMBL" id="CP016786">
    <property type="protein sequence ID" value="ASW43312.1"/>
    <property type="molecule type" value="Genomic_DNA"/>
</dbReference>
<dbReference type="GO" id="GO:0003677">
    <property type="term" value="F:DNA binding"/>
    <property type="evidence" value="ECO:0007669"/>
    <property type="project" value="InterPro"/>
</dbReference>
<dbReference type="InterPro" id="IPR000551">
    <property type="entry name" value="MerR-type_HTH_dom"/>
</dbReference>
<dbReference type="InterPro" id="IPR009061">
    <property type="entry name" value="DNA-bd_dom_put_sf"/>
</dbReference>